<evidence type="ECO:0000256" key="2">
    <source>
        <dbReference type="ARBA" id="ARBA00006727"/>
    </source>
</evidence>
<feature type="transmembrane region" description="Helical" evidence="3">
    <location>
        <begin position="212"/>
        <end position="232"/>
    </location>
</feature>
<accession>A0A9P8MU07</accession>
<feature type="transmembrane region" description="Helical" evidence="3">
    <location>
        <begin position="343"/>
        <end position="364"/>
    </location>
</feature>
<dbReference type="InterPro" id="IPR020846">
    <property type="entry name" value="MFS_dom"/>
</dbReference>
<dbReference type="Gene3D" id="1.20.1250.20">
    <property type="entry name" value="MFS general substrate transporter like domains"/>
    <property type="match status" value="2"/>
</dbReference>
<feature type="transmembrane region" description="Helical" evidence="3">
    <location>
        <begin position="154"/>
        <end position="175"/>
    </location>
</feature>
<dbReference type="GO" id="GO:0022857">
    <property type="term" value="F:transmembrane transporter activity"/>
    <property type="evidence" value="ECO:0007669"/>
    <property type="project" value="InterPro"/>
</dbReference>
<dbReference type="CDD" id="cd17352">
    <property type="entry name" value="MFS_MCT_SLC16"/>
    <property type="match status" value="1"/>
</dbReference>
<protein>
    <submittedName>
        <fullName evidence="5">Major facilitator superfamily domain-containing protein</fullName>
    </submittedName>
</protein>
<dbReference type="InterPro" id="IPR050327">
    <property type="entry name" value="Proton-linked_MCT"/>
</dbReference>
<feature type="transmembrane region" description="Helical" evidence="3">
    <location>
        <begin position="256"/>
        <end position="277"/>
    </location>
</feature>
<dbReference type="Pfam" id="PF07690">
    <property type="entry name" value="MFS_1"/>
    <property type="match status" value="1"/>
</dbReference>
<dbReference type="Proteomes" id="UP000824596">
    <property type="component" value="Unassembled WGS sequence"/>
</dbReference>
<keyword evidence="3" id="KW-0812">Transmembrane</keyword>
<name>A0A9P8MU07_9HYPO</name>
<evidence type="ECO:0000259" key="4">
    <source>
        <dbReference type="PROSITE" id="PS50850"/>
    </source>
</evidence>
<feature type="transmembrane region" description="Helical" evidence="3">
    <location>
        <begin position="94"/>
        <end position="119"/>
    </location>
</feature>
<comment type="caution">
    <text evidence="5">The sequence shown here is derived from an EMBL/GenBank/DDBJ whole genome shotgun (WGS) entry which is preliminary data.</text>
</comment>
<comment type="subcellular location">
    <subcellularLocation>
        <location evidence="1">Membrane</location>
        <topology evidence="1">Multi-pass membrane protein</topology>
    </subcellularLocation>
</comment>
<dbReference type="InterPro" id="IPR011701">
    <property type="entry name" value="MFS"/>
</dbReference>
<dbReference type="RefSeq" id="XP_044718895.1">
    <property type="nucleotide sequence ID" value="XM_044865931.1"/>
</dbReference>
<comment type="similarity">
    <text evidence="2">Belongs to the major facilitator superfamily. Monocarboxylate porter (TC 2.A.1.13) family.</text>
</comment>
<dbReference type="PROSITE" id="PS50850">
    <property type="entry name" value="MFS"/>
    <property type="match status" value="1"/>
</dbReference>
<feature type="transmembrane region" description="Helical" evidence="3">
    <location>
        <begin position="319"/>
        <end position="337"/>
    </location>
</feature>
<dbReference type="PANTHER" id="PTHR11360:SF315">
    <property type="entry name" value="TRANSPORTER MCH2-RELATED"/>
    <property type="match status" value="1"/>
</dbReference>
<dbReference type="PANTHER" id="PTHR11360">
    <property type="entry name" value="MONOCARBOXYLATE TRANSPORTER"/>
    <property type="match status" value="1"/>
</dbReference>
<evidence type="ECO:0000313" key="5">
    <source>
        <dbReference type="EMBL" id="KAH0961382.1"/>
    </source>
</evidence>
<organism evidence="5 6">
    <name type="scientific">Hirsutella rhossiliensis</name>
    <dbReference type="NCBI Taxonomy" id="111463"/>
    <lineage>
        <taxon>Eukaryota</taxon>
        <taxon>Fungi</taxon>
        <taxon>Dikarya</taxon>
        <taxon>Ascomycota</taxon>
        <taxon>Pezizomycotina</taxon>
        <taxon>Sordariomycetes</taxon>
        <taxon>Hypocreomycetidae</taxon>
        <taxon>Hypocreales</taxon>
        <taxon>Ophiocordycipitaceae</taxon>
        <taxon>Hirsutella</taxon>
    </lineage>
</organism>
<keyword evidence="6" id="KW-1185">Reference proteome</keyword>
<keyword evidence="3" id="KW-1133">Transmembrane helix</keyword>
<gene>
    <name evidence="5" type="ORF">HRG_07460</name>
</gene>
<dbReference type="GeneID" id="68356589"/>
<dbReference type="OrthoDB" id="6499973at2759"/>
<dbReference type="SUPFAM" id="SSF103473">
    <property type="entry name" value="MFS general substrate transporter"/>
    <property type="match status" value="1"/>
</dbReference>
<evidence type="ECO:0000313" key="6">
    <source>
        <dbReference type="Proteomes" id="UP000824596"/>
    </source>
</evidence>
<feature type="domain" description="Major facilitator superfamily (MFS) profile" evidence="4">
    <location>
        <begin position="58"/>
        <end position="440"/>
    </location>
</feature>
<sequence length="487" mass="52271">MSHFVREEKRLPPLPDTPIQAPLKTLSKSSVIETRFEFAKDVARNAESPGWIDPKAESATRPSAAPPNGGYGFGVFLAHYLANRSFAGATNLQYAFVGSLSISSGLLMSPIATICVRRLGTKPTMYMGVMLQSAGLVCASFAQEVWQLFLTQSILFGVGLGFLFIPSVGIVPQWFSTRRSLANGLATAGSGIGGVLYSFAAGAMIRSLGLQWAFRILGIIAFVVNAASTTLIKDRNKEVGSTHKAFDTNVLKLPDYQLLLAFGSFSVLGYIVLLFSLANYANRIGLGASEAASISAAFNLGQAFGRPMIGYFSDRTGRFNMAVLMTFLTGVFSLAIWTSVKSFAGLLVFAILGGAVGGTIWATIAPLTVEVVGLGSVASALSILWITVFTPCTFSVPIALEIVNGTGSYLGAQLFAGFMYVTAAVCLGIVRARKIRSARRQRLATLEAKGFPDEPDAAKDWLDVESKRQKTPWWKGGGIHRWKLERV</sequence>
<keyword evidence="3" id="KW-0472">Membrane</keyword>
<proteinExistence type="inferred from homology"/>
<feature type="transmembrane region" description="Helical" evidence="3">
    <location>
        <begin position="181"/>
        <end position="200"/>
    </location>
</feature>
<dbReference type="EMBL" id="JAIZPD010000008">
    <property type="protein sequence ID" value="KAH0961382.1"/>
    <property type="molecule type" value="Genomic_DNA"/>
</dbReference>
<dbReference type="AlphaFoldDB" id="A0A9P8MU07"/>
<evidence type="ECO:0000256" key="1">
    <source>
        <dbReference type="ARBA" id="ARBA00004141"/>
    </source>
</evidence>
<dbReference type="InterPro" id="IPR036259">
    <property type="entry name" value="MFS_trans_sf"/>
</dbReference>
<feature type="transmembrane region" description="Helical" evidence="3">
    <location>
        <begin position="125"/>
        <end position="142"/>
    </location>
</feature>
<evidence type="ECO:0000256" key="3">
    <source>
        <dbReference type="SAM" id="Phobius"/>
    </source>
</evidence>
<feature type="transmembrane region" description="Helical" evidence="3">
    <location>
        <begin position="371"/>
        <end position="390"/>
    </location>
</feature>
<reference evidence="5" key="1">
    <citation type="submission" date="2021-09" db="EMBL/GenBank/DDBJ databases">
        <title>A high-quality genome of the endoparasitic fungus Hirsutella rhossiliensis with a comparison of Hirsutella genomes reveals transposable elements contributing to genome size variation.</title>
        <authorList>
            <person name="Lin R."/>
            <person name="Jiao Y."/>
            <person name="Sun X."/>
            <person name="Ling J."/>
            <person name="Xie B."/>
            <person name="Cheng X."/>
        </authorList>
    </citation>
    <scope>NUCLEOTIDE SEQUENCE</scope>
    <source>
        <strain evidence="5">HR02</strain>
    </source>
</reference>
<dbReference type="GO" id="GO:0016020">
    <property type="term" value="C:membrane"/>
    <property type="evidence" value="ECO:0007669"/>
    <property type="project" value="UniProtKB-SubCell"/>
</dbReference>
<feature type="transmembrane region" description="Helical" evidence="3">
    <location>
        <begin position="410"/>
        <end position="430"/>
    </location>
</feature>